<evidence type="ECO:0000313" key="1">
    <source>
        <dbReference type="EMBL" id="CAH2045088.1"/>
    </source>
</evidence>
<reference evidence="1" key="1">
    <citation type="submission" date="2022-03" db="EMBL/GenBank/DDBJ databases">
        <authorList>
            <person name="Martin H S."/>
        </authorList>
    </citation>
    <scope>NUCLEOTIDE SEQUENCE</scope>
</reference>
<organism evidence="1 2">
    <name type="scientific">Iphiclides podalirius</name>
    <name type="common">scarce swallowtail</name>
    <dbReference type="NCBI Taxonomy" id="110791"/>
    <lineage>
        <taxon>Eukaryota</taxon>
        <taxon>Metazoa</taxon>
        <taxon>Ecdysozoa</taxon>
        <taxon>Arthropoda</taxon>
        <taxon>Hexapoda</taxon>
        <taxon>Insecta</taxon>
        <taxon>Pterygota</taxon>
        <taxon>Neoptera</taxon>
        <taxon>Endopterygota</taxon>
        <taxon>Lepidoptera</taxon>
        <taxon>Glossata</taxon>
        <taxon>Ditrysia</taxon>
        <taxon>Papilionoidea</taxon>
        <taxon>Papilionidae</taxon>
        <taxon>Papilioninae</taxon>
        <taxon>Iphiclides</taxon>
    </lineage>
</organism>
<keyword evidence="2" id="KW-1185">Reference proteome</keyword>
<evidence type="ECO:0000313" key="2">
    <source>
        <dbReference type="Proteomes" id="UP000837857"/>
    </source>
</evidence>
<accession>A0ABN8I005</accession>
<dbReference type="EMBL" id="OW152828">
    <property type="protein sequence ID" value="CAH2045088.1"/>
    <property type="molecule type" value="Genomic_DNA"/>
</dbReference>
<gene>
    <name evidence="1" type="ORF">IPOD504_LOCUS4931</name>
</gene>
<proteinExistence type="predicted"/>
<sequence length="104" mass="11070">MNRLRYIEHGGSGSVTHSGTRSGTFAHVRARSCTFGHVRARSAHVREQFGERARGLGWPAGGRRTYLHGECTRSGAAQPSSASMVYGCGGCGGRGGSCVTRPRY</sequence>
<protein>
    <submittedName>
        <fullName evidence="1">Uncharacterized protein</fullName>
    </submittedName>
</protein>
<feature type="non-terminal residue" evidence="1">
    <location>
        <position position="1"/>
    </location>
</feature>
<name>A0ABN8I005_9NEOP</name>
<dbReference type="Proteomes" id="UP000837857">
    <property type="component" value="Chromosome 16"/>
</dbReference>